<dbReference type="Proteomes" id="UP000198378">
    <property type="component" value="Unassembled WGS sequence"/>
</dbReference>
<organism evidence="1 2">
    <name type="scientific">Geobacillus thermocatenulatus</name>
    <dbReference type="NCBI Taxonomy" id="33938"/>
    <lineage>
        <taxon>Bacteria</taxon>
        <taxon>Bacillati</taxon>
        <taxon>Bacillota</taxon>
        <taxon>Bacilli</taxon>
        <taxon>Bacillales</taxon>
        <taxon>Anoxybacillaceae</taxon>
        <taxon>Geobacillus</taxon>
        <taxon>Geobacillus thermoleovorans group</taxon>
    </lineage>
</organism>
<dbReference type="InterPro" id="IPR029063">
    <property type="entry name" value="SAM-dependent_MTases_sf"/>
</dbReference>
<sequence length="195" mass="21232">MALLNILPFARFLLDQAVNEGDIAVDATVGNGHDTVYLAERVGETGHVFGFDIQPEAITAASARLAEHGLCGRATLFERSHSELLDTLPAAVHGRISGAVFNLGYLPGGNKQIATKPESTIKAVDQLLSILKPGGVIVLVVYQGHPEGKRERDALLDYVRSLDQRRIHVLKYEFINRQNNPPFLLALETRADQGA</sequence>
<dbReference type="KEGG" id="gtm:GT3921_05195"/>
<evidence type="ECO:0000313" key="1">
    <source>
        <dbReference type="EMBL" id="OXB89235.1"/>
    </source>
</evidence>
<reference evidence="1 2" key="1">
    <citation type="submission" date="2017-05" db="EMBL/GenBank/DDBJ databases">
        <title>The genome sequence of Geobacillus thermocatenulatus DSM 730.</title>
        <authorList>
            <person name="Ramaloko W.T."/>
            <person name="Koen N."/>
            <person name="Polliack S."/>
            <person name="Aliyu H."/>
            <person name="Lebre P."/>
            <person name="Mohr T."/>
            <person name="Oswald F."/>
            <person name="Zwick M."/>
            <person name="Neumann A."/>
            <person name="Syldatk C."/>
            <person name="Cowan D."/>
            <person name="De Maayer P."/>
        </authorList>
    </citation>
    <scope>NUCLEOTIDE SEQUENCE [LARGE SCALE GENOMIC DNA]</scope>
    <source>
        <strain evidence="1 2">BGSC 93A1</strain>
    </source>
</reference>
<protein>
    <submittedName>
        <fullName evidence="1">16S rRNA (Cytosine(1402)-N(4))-methyltransferase</fullName>
    </submittedName>
</protein>
<dbReference type="RefSeq" id="WP_025949568.1">
    <property type="nucleotide sequence ID" value="NZ_CP018058.1"/>
</dbReference>
<dbReference type="PANTHER" id="PTHR35276">
    <property type="entry name" value="S-ADENOSYL-L-METHIONINE-DEPENDENT METHYLTRANSFERASES SUPERFAMILY PROTEIN"/>
    <property type="match status" value="1"/>
</dbReference>
<dbReference type="PANTHER" id="PTHR35276:SF1">
    <property type="entry name" value="TRNA (MNM(5)S(2)U34)-METHYLTRANSFERASE, CHLOROPLASTIC"/>
    <property type="match status" value="1"/>
</dbReference>
<evidence type="ECO:0000313" key="2">
    <source>
        <dbReference type="Proteomes" id="UP000198378"/>
    </source>
</evidence>
<dbReference type="Gene3D" id="3.40.50.150">
    <property type="entry name" value="Vaccinia Virus protein VP39"/>
    <property type="match status" value="1"/>
</dbReference>
<dbReference type="AlphaFoldDB" id="A0A226QA13"/>
<dbReference type="InterPro" id="IPR010719">
    <property type="entry name" value="MnmM_MeTrfase"/>
</dbReference>
<dbReference type="Pfam" id="PF06962">
    <property type="entry name" value="rRNA_methylase"/>
    <property type="match status" value="1"/>
</dbReference>
<dbReference type="EMBL" id="NEWK01000001">
    <property type="protein sequence ID" value="OXB89235.1"/>
    <property type="molecule type" value="Genomic_DNA"/>
</dbReference>
<dbReference type="CDD" id="cd02440">
    <property type="entry name" value="AdoMet_MTases"/>
    <property type="match status" value="1"/>
</dbReference>
<dbReference type="SUPFAM" id="SSF53335">
    <property type="entry name" value="S-adenosyl-L-methionine-dependent methyltransferases"/>
    <property type="match status" value="1"/>
</dbReference>
<name>A0A226QA13_9BACL</name>
<accession>A0A226QA13</accession>
<proteinExistence type="predicted"/>
<keyword evidence="2" id="KW-1185">Reference proteome</keyword>
<gene>
    <name evidence="1" type="ORF">B9L19_03925</name>
</gene>
<comment type="caution">
    <text evidence="1">The sequence shown here is derived from an EMBL/GenBank/DDBJ whole genome shotgun (WGS) entry which is preliminary data.</text>
</comment>